<gene>
    <name evidence="2" type="ORF">ACFS6H_19245</name>
</gene>
<evidence type="ECO:0000313" key="2">
    <source>
        <dbReference type="EMBL" id="MFD2921864.1"/>
    </source>
</evidence>
<dbReference type="InterPro" id="IPR007534">
    <property type="entry name" value="LuxE"/>
</dbReference>
<feature type="domain" description="Acyl-protein synthetase LuxE" evidence="1">
    <location>
        <begin position="17"/>
        <end position="331"/>
    </location>
</feature>
<protein>
    <submittedName>
        <fullName evidence="2">Acyl transferase</fullName>
    </submittedName>
</protein>
<sequence>MSSQWNDKIFGVTEAGFEALSLEIFRFQYQHNPVYGQYVDALQVKPGEVKKLGDIPFLPIRFFKSHAVTTTGFTPQLVFESSGTTGSINSKHLVKDALVYEESFTRAFRQFYGNASDWCVIGLLPAYLERQGSSLVYMVDKLVKASDHPQSGFYLYDFEKLQQVLLQLESRGQEVLLIGVTFALLDFARQYPTPLQHTVMMETGGMKGRREELIRPQVHEILQQAFGLPAIHAEYGMTELLSQAYSKGNGLFSCPPWMQVLIREEEDPLAVRSATAVQQKPLSGAINIIDLANIYSCSFIATDDAGQLEADGRFRVMGRLDNSDIRGCSLMVV</sequence>
<evidence type="ECO:0000259" key="1">
    <source>
        <dbReference type="Pfam" id="PF04443"/>
    </source>
</evidence>
<dbReference type="RefSeq" id="WP_386102999.1">
    <property type="nucleotide sequence ID" value="NZ_JBHUOZ010000003.1"/>
</dbReference>
<keyword evidence="2" id="KW-0808">Transferase</keyword>
<dbReference type="InterPro" id="IPR042099">
    <property type="entry name" value="ANL_N_sf"/>
</dbReference>
<accession>A0ABW6A9F5</accession>
<organism evidence="2 3">
    <name type="scientific">Terrimonas rubra</name>
    <dbReference type="NCBI Taxonomy" id="1035890"/>
    <lineage>
        <taxon>Bacteria</taxon>
        <taxon>Pseudomonadati</taxon>
        <taxon>Bacteroidota</taxon>
        <taxon>Chitinophagia</taxon>
        <taxon>Chitinophagales</taxon>
        <taxon>Chitinophagaceae</taxon>
        <taxon>Terrimonas</taxon>
    </lineage>
</organism>
<name>A0ABW6A9F5_9BACT</name>
<dbReference type="EMBL" id="JBHUOZ010000003">
    <property type="protein sequence ID" value="MFD2921864.1"/>
    <property type="molecule type" value="Genomic_DNA"/>
</dbReference>
<keyword evidence="3" id="KW-1185">Reference proteome</keyword>
<dbReference type="SUPFAM" id="SSF56801">
    <property type="entry name" value="Acetyl-CoA synthetase-like"/>
    <property type="match status" value="1"/>
</dbReference>
<dbReference type="Gene3D" id="3.40.50.12780">
    <property type="entry name" value="N-terminal domain of ligase-like"/>
    <property type="match status" value="1"/>
</dbReference>
<reference evidence="3" key="1">
    <citation type="journal article" date="2019" name="Int. J. Syst. Evol. Microbiol.">
        <title>The Global Catalogue of Microorganisms (GCM) 10K type strain sequencing project: providing services to taxonomists for standard genome sequencing and annotation.</title>
        <authorList>
            <consortium name="The Broad Institute Genomics Platform"/>
            <consortium name="The Broad Institute Genome Sequencing Center for Infectious Disease"/>
            <person name="Wu L."/>
            <person name="Ma J."/>
        </authorList>
    </citation>
    <scope>NUCLEOTIDE SEQUENCE [LARGE SCALE GENOMIC DNA]</scope>
    <source>
        <strain evidence="3">KCTC 23299</strain>
    </source>
</reference>
<dbReference type="Proteomes" id="UP001597511">
    <property type="component" value="Unassembled WGS sequence"/>
</dbReference>
<dbReference type="Pfam" id="PF04443">
    <property type="entry name" value="LuxE"/>
    <property type="match status" value="1"/>
</dbReference>
<evidence type="ECO:0000313" key="3">
    <source>
        <dbReference type="Proteomes" id="UP001597511"/>
    </source>
</evidence>
<proteinExistence type="predicted"/>
<dbReference type="GO" id="GO:0016740">
    <property type="term" value="F:transferase activity"/>
    <property type="evidence" value="ECO:0007669"/>
    <property type="project" value="UniProtKB-KW"/>
</dbReference>
<comment type="caution">
    <text evidence="2">The sequence shown here is derived from an EMBL/GenBank/DDBJ whole genome shotgun (WGS) entry which is preliminary data.</text>
</comment>